<evidence type="ECO:0000313" key="3">
    <source>
        <dbReference type="Proteomes" id="UP001454036"/>
    </source>
</evidence>
<gene>
    <name evidence="2" type="ORF">LIER_22774</name>
</gene>
<accession>A0AAV3QWL4</accession>
<sequence length="138" mass="16040">MEPRKLWGDYSSDSDHEDLEEPCHMYGEIEEIPEVGTTPEAPQGDSGTSEQPLHVLIKRVAEVVKNRRIKTTSSQNSQKRTKHQDKSITKRRSSQKRTKHQDKSKGSKGYIPTLHQETQKKMRRRHTNQNRRITPLGR</sequence>
<keyword evidence="3" id="KW-1185">Reference proteome</keyword>
<dbReference type="EMBL" id="BAABME010006281">
    <property type="protein sequence ID" value="GAA0167940.1"/>
    <property type="molecule type" value="Genomic_DNA"/>
</dbReference>
<dbReference type="Proteomes" id="UP001454036">
    <property type="component" value="Unassembled WGS sequence"/>
</dbReference>
<evidence type="ECO:0000256" key="1">
    <source>
        <dbReference type="SAM" id="MobiDB-lite"/>
    </source>
</evidence>
<reference evidence="2 3" key="1">
    <citation type="submission" date="2024-01" db="EMBL/GenBank/DDBJ databases">
        <title>The complete chloroplast genome sequence of Lithospermum erythrorhizon: insights into the phylogenetic relationship among Boraginaceae species and the maternal lineages of purple gromwells.</title>
        <authorList>
            <person name="Okada T."/>
            <person name="Watanabe K."/>
        </authorList>
    </citation>
    <scope>NUCLEOTIDE SEQUENCE [LARGE SCALE GENOMIC DNA]</scope>
</reference>
<proteinExistence type="predicted"/>
<evidence type="ECO:0000313" key="2">
    <source>
        <dbReference type="EMBL" id="GAA0167940.1"/>
    </source>
</evidence>
<dbReference type="AlphaFoldDB" id="A0AAV3QWL4"/>
<feature type="region of interest" description="Disordered" evidence="1">
    <location>
        <begin position="1"/>
        <end position="54"/>
    </location>
</feature>
<comment type="caution">
    <text evidence="2">The sequence shown here is derived from an EMBL/GenBank/DDBJ whole genome shotgun (WGS) entry which is preliminary data.</text>
</comment>
<protein>
    <submittedName>
        <fullName evidence="2">Uncharacterized protein</fullName>
    </submittedName>
</protein>
<feature type="region of interest" description="Disordered" evidence="1">
    <location>
        <begin position="66"/>
        <end position="138"/>
    </location>
</feature>
<organism evidence="2 3">
    <name type="scientific">Lithospermum erythrorhizon</name>
    <name type="common">Purple gromwell</name>
    <name type="synonym">Lithospermum officinale var. erythrorhizon</name>
    <dbReference type="NCBI Taxonomy" id="34254"/>
    <lineage>
        <taxon>Eukaryota</taxon>
        <taxon>Viridiplantae</taxon>
        <taxon>Streptophyta</taxon>
        <taxon>Embryophyta</taxon>
        <taxon>Tracheophyta</taxon>
        <taxon>Spermatophyta</taxon>
        <taxon>Magnoliopsida</taxon>
        <taxon>eudicotyledons</taxon>
        <taxon>Gunneridae</taxon>
        <taxon>Pentapetalae</taxon>
        <taxon>asterids</taxon>
        <taxon>lamiids</taxon>
        <taxon>Boraginales</taxon>
        <taxon>Boraginaceae</taxon>
        <taxon>Boraginoideae</taxon>
        <taxon>Lithospermeae</taxon>
        <taxon>Lithospermum</taxon>
    </lineage>
</organism>
<feature type="compositionally biased region" description="Basic residues" evidence="1">
    <location>
        <begin position="79"/>
        <end position="102"/>
    </location>
</feature>
<name>A0AAV3QWL4_LITER</name>